<organism evidence="15 16">
    <name type="scientific">Dendrothele bispora (strain CBS 962.96)</name>
    <dbReference type="NCBI Taxonomy" id="1314807"/>
    <lineage>
        <taxon>Eukaryota</taxon>
        <taxon>Fungi</taxon>
        <taxon>Dikarya</taxon>
        <taxon>Basidiomycota</taxon>
        <taxon>Agaricomycotina</taxon>
        <taxon>Agaricomycetes</taxon>
        <taxon>Agaricomycetidae</taxon>
        <taxon>Agaricales</taxon>
        <taxon>Agaricales incertae sedis</taxon>
        <taxon>Dendrothele</taxon>
    </lineage>
</organism>
<evidence type="ECO:0000256" key="12">
    <source>
        <dbReference type="ARBA" id="ARBA00049244"/>
    </source>
</evidence>
<comment type="catalytic activity">
    <reaction evidence="12">
        <text>DNA(n) + a 2'-deoxyribonucleoside 5'-triphosphate = DNA(n+1) + diphosphate</text>
        <dbReference type="Rhea" id="RHEA:22508"/>
        <dbReference type="Rhea" id="RHEA-COMP:17339"/>
        <dbReference type="Rhea" id="RHEA-COMP:17340"/>
        <dbReference type="ChEBI" id="CHEBI:33019"/>
        <dbReference type="ChEBI" id="CHEBI:61560"/>
        <dbReference type="ChEBI" id="CHEBI:173112"/>
        <dbReference type="EC" id="2.7.7.7"/>
    </reaction>
</comment>
<dbReference type="GO" id="GO:0003684">
    <property type="term" value="F:damaged DNA binding"/>
    <property type="evidence" value="ECO:0007669"/>
    <property type="project" value="InterPro"/>
</dbReference>
<dbReference type="Gene3D" id="3.30.1490.100">
    <property type="entry name" value="DNA polymerase, Y-family, little finger domain"/>
    <property type="match status" value="1"/>
</dbReference>
<evidence type="ECO:0000256" key="3">
    <source>
        <dbReference type="ARBA" id="ARBA00016178"/>
    </source>
</evidence>
<dbReference type="GO" id="GO:0006281">
    <property type="term" value="P:DNA repair"/>
    <property type="evidence" value="ECO:0007669"/>
    <property type="project" value="UniProtKB-KW"/>
</dbReference>
<keyword evidence="9" id="KW-0460">Magnesium</keyword>
<keyword evidence="8" id="KW-0227">DNA damage</keyword>
<dbReference type="OrthoDB" id="1747274at2759"/>
<evidence type="ECO:0000256" key="4">
    <source>
        <dbReference type="ARBA" id="ARBA00022679"/>
    </source>
</evidence>
<dbReference type="SUPFAM" id="SSF100879">
    <property type="entry name" value="Lesion bypass DNA polymerase (Y-family), little finger domain"/>
    <property type="match status" value="1"/>
</dbReference>
<dbReference type="Proteomes" id="UP000297245">
    <property type="component" value="Unassembled WGS sequence"/>
</dbReference>
<dbReference type="EC" id="2.7.7.7" evidence="2"/>
<dbReference type="NCBIfam" id="NF002677">
    <property type="entry name" value="PRK02406.1"/>
    <property type="match status" value="1"/>
</dbReference>
<dbReference type="InterPro" id="IPR050116">
    <property type="entry name" value="DNA_polymerase-Y"/>
</dbReference>
<feature type="domain" description="UmuC" evidence="14">
    <location>
        <begin position="105"/>
        <end position="288"/>
    </location>
</feature>
<evidence type="ECO:0000256" key="6">
    <source>
        <dbReference type="ARBA" id="ARBA00022705"/>
    </source>
</evidence>
<dbReference type="AlphaFoldDB" id="A0A4S8MQX6"/>
<evidence type="ECO:0000256" key="5">
    <source>
        <dbReference type="ARBA" id="ARBA00022695"/>
    </source>
</evidence>
<gene>
    <name evidence="15" type="ORF">K435DRAFT_647993</name>
</gene>
<dbReference type="GO" id="GO:0006260">
    <property type="term" value="P:DNA replication"/>
    <property type="evidence" value="ECO:0007669"/>
    <property type="project" value="UniProtKB-KW"/>
</dbReference>
<accession>A0A4S8MQX6</accession>
<keyword evidence="5" id="KW-0548">Nucleotidyltransferase</keyword>
<name>A0A4S8MQX6_DENBC</name>
<keyword evidence="16" id="KW-1185">Reference proteome</keyword>
<dbReference type="FunFam" id="1.10.150.810:FF:000003">
    <property type="entry name" value="DNA polymerase kappa subunit"/>
    <property type="match status" value="1"/>
</dbReference>
<dbReference type="CDD" id="cd03586">
    <property type="entry name" value="PolY_Pol_IV_kappa"/>
    <property type="match status" value="1"/>
</dbReference>
<dbReference type="PANTHER" id="PTHR11076">
    <property type="entry name" value="DNA REPAIR POLYMERASE UMUC / TRANSFERASE FAMILY MEMBER"/>
    <property type="match status" value="1"/>
</dbReference>
<dbReference type="PROSITE" id="PS50173">
    <property type="entry name" value="UMUC"/>
    <property type="match status" value="1"/>
</dbReference>
<evidence type="ECO:0000256" key="2">
    <source>
        <dbReference type="ARBA" id="ARBA00012417"/>
    </source>
</evidence>
<protein>
    <recommendedName>
        <fullName evidence="3">DNA polymerase kappa</fullName>
        <ecNumber evidence="2">2.7.7.7</ecNumber>
    </recommendedName>
</protein>
<evidence type="ECO:0000256" key="11">
    <source>
        <dbReference type="ARBA" id="ARBA00023204"/>
    </source>
</evidence>
<dbReference type="InterPro" id="IPR022880">
    <property type="entry name" value="DNApol_IV"/>
</dbReference>
<dbReference type="InterPro" id="IPR036775">
    <property type="entry name" value="DNA_pol_Y-fam_lit_finger_sf"/>
</dbReference>
<evidence type="ECO:0000313" key="15">
    <source>
        <dbReference type="EMBL" id="THV05009.1"/>
    </source>
</evidence>
<dbReference type="GO" id="GO:0042276">
    <property type="term" value="P:error-prone translesion synthesis"/>
    <property type="evidence" value="ECO:0007669"/>
    <property type="project" value="TreeGrafter"/>
</dbReference>
<evidence type="ECO:0000256" key="13">
    <source>
        <dbReference type="SAM" id="MobiDB-lite"/>
    </source>
</evidence>
<evidence type="ECO:0000256" key="7">
    <source>
        <dbReference type="ARBA" id="ARBA00022723"/>
    </source>
</evidence>
<dbReference type="SUPFAM" id="SSF56672">
    <property type="entry name" value="DNA/RNA polymerases"/>
    <property type="match status" value="1"/>
</dbReference>
<dbReference type="Gene3D" id="3.30.70.270">
    <property type="match status" value="1"/>
</dbReference>
<feature type="region of interest" description="Disordered" evidence="13">
    <location>
        <begin position="1"/>
        <end position="23"/>
    </location>
</feature>
<dbReference type="GO" id="GO:0046872">
    <property type="term" value="F:metal ion binding"/>
    <property type="evidence" value="ECO:0007669"/>
    <property type="project" value="UniProtKB-KW"/>
</dbReference>
<proteinExistence type="inferred from homology"/>
<dbReference type="GO" id="GO:0070987">
    <property type="term" value="P:error-free translesion synthesis"/>
    <property type="evidence" value="ECO:0007669"/>
    <property type="project" value="UniProtKB-ARBA"/>
</dbReference>
<dbReference type="InterPro" id="IPR043128">
    <property type="entry name" value="Rev_trsase/Diguanyl_cyclase"/>
</dbReference>
<keyword evidence="11" id="KW-0234">DNA repair</keyword>
<dbReference type="InterPro" id="IPR001126">
    <property type="entry name" value="UmuC"/>
</dbReference>
<dbReference type="GO" id="GO:0003887">
    <property type="term" value="F:DNA-directed DNA polymerase activity"/>
    <property type="evidence" value="ECO:0007669"/>
    <property type="project" value="UniProtKB-KW"/>
</dbReference>
<comment type="similarity">
    <text evidence="1">Belongs to the DNA polymerase type-Y family.</text>
</comment>
<dbReference type="Pfam" id="PF11799">
    <property type="entry name" value="IMS_C"/>
    <property type="match status" value="1"/>
</dbReference>
<evidence type="ECO:0000256" key="8">
    <source>
        <dbReference type="ARBA" id="ARBA00022763"/>
    </source>
</evidence>
<dbReference type="InterPro" id="IPR017961">
    <property type="entry name" value="DNA_pol_Y-fam_little_finger"/>
</dbReference>
<sequence length="462" mass="51938">MASQESASLLKRLAGPSSGKAGLAKDQTEINRIIAEASKGSKFYEARLLNKHNEKRKDKELTERINKLLKAREEALRNVDISKIELNVDRIVVELESQRDLSQTIVHVDMDAFYANVELLHNPDLKDKPFAVGYGVLTTASYEARKYGCRSGMASHIAKKLCPELILVPNNFSRYSEMSSRIMDIFSRYDPNMCPAGADEAYLNITEYCAQHDISPDDCVQEMRKAVFDDTKLTVSAGIAPNKVTRDLVKLICSDRNKPNGQFRLEFESKAIFEFMKDLSIRKVPGIGRVSERLLDSIGVKTCGDIFVQRAVISLLDKQFGLGLRSLLQTGLGIASNVVAPHQREERKSIGVERTFHTISDKEKLFEKLKEISEELEKDMSEGGWAGSTVTLKYKLDTYQVFTRAKSSTRWITKKEDLLAIGKELLVPELPLSLRLIGLRVTSLKDLRLSDSVGIKRVGAFW</sequence>
<keyword evidence="7" id="KW-0479">Metal-binding</keyword>
<dbReference type="FunFam" id="3.30.1490.100:FF:000004">
    <property type="entry name" value="DNA polymerase IV"/>
    <property type="match status" value="1"/>
</dbReference>
<keyword evidence="6" id="KW-0235">DNA replication</keyword>
<evidence type="ECO:0000313" key="16">
    <source>
        <dbReference type="Proteomes" id="UP000297245"/>
    </source>
</evidence>
<dbReference type="Pfam" id="PF00817">
    <property type="entry name" value="IMS"/>
    <property type="match status" value="1"/>
</dbReference>
<keyword evidence="4" id="KW-0808">Transferase</keyword>
<dbReference type="FunFam" id="3.40.1170.60:FF:000012">
    <property type="entry name" value="Putative DNA-directed polymerase kappa"/>
    <property type="match status" value="1"/>
</dbReference>
<dbReference type="Gene3D" id="1.10.150.810">
    <property type="match status" value="2"/>
</dbReference>
<evidence type="ECO:0000256" key="10">
    <source>
        <dbReference type="ARBA" id="ARBA00022932"/>
    </source>
</evidence>
<evidence type="ECO:0000256" key="9">
    <source>
        <dbReference type="ARBA" id="ARBA00022842"/>
    </source>
</evidence>
<reference evidence="15 16" key="1">
    <citation type="journal article" date="2019" name="Nat. Ecol. Evol.">
        <title>Megaphylogeny resolves global patterns of mushroom evolution.</title>
        <authorList>
            <person name="Varga T."/>
            <person name="Krizsan K."/>
            <person name="Foldi C."/>
            <person name="Dima B."/>
            <person name="Sanchez-Garcia M."/>
            <person name="Sanchez-Ramirez S."/>
            <person name="Szollosi G.J."/>
            <person name="Szarkandi J.G."/>
            <person name="Papp V."/>
            <person name="Albert L."/>
            <person name="Andreopoulos W."/>
            <person name="Angelini C."/>
            <person name="Antonin V."/>
            <person name="Barry K.W."/>
            <person name="Bougher N.L."/>
            <person name="Buchanan P."/>
            <person name="Buyck B."/>
            <person name="Bense V."/>
            <person name="Catcheside P."/>
            <person name="Chovatia M."/>
            <person name="Cooper J."/>
            <person name="Damon W."/>
            <person name="Desjardin D."/>
            <person name="Finy P."/>
            <person name="Geml J."/>
            <person name="Haridas S."/>
            <person name="Hughes K."/>
            <person name="Justo A."/>
            <person name="Karasinski D."/>
            <person name="Kautmanova I."/>
            <person name="Kiss B."/>
            <person name="Kocsube S."/>
            <person name="Kotiranta H."/>
            <person name="LaButti K.M."/>
            <person name="Lechner B.E."/>
            <person name="Liimatainen K."/>
            <person name="Lipzen A."/>
            <person name="Lukacs Z."/>
            <person name="Mihaltcheva S."/>
            <person name="Morgado L.N."/>
            <person name="Niskanen T."/>
            <person name="Noordeloos M.E."/>
            <person name="Ohm R.A."/>
            <person name="Ortiz-Santana B."/>
            <person name="Ovrebo C."/>
            <person name="Racz N."/>
            <person name="Riley R."/>
            <person name="Savchenko A."/>
            <person name="Shiryaev A."/>
            <person name="Soop K."/>
            <person name="Spirin V."/>
            <person name="Szebenyi C."/>
            <person name="Tomsovsky M."/>
            <person name="Tulloss R.E."/>
            <person name="Uehling J."/>
            <person name="Grigoriev I.V."/>
            <person name="Vagvolgyi C."/>
            <person name="Papp T."/>
            <person name="Martin F.M."/>
            <person name="Miettinen O."/>
            <person name="Hibbett D.S."/>
            <person name="Nagy L.G."/>
        </authorList>
    </citation>
    <scope>NUCLEOTIDE SEQUENCE [LARGE SCALE GENOMIC DNA]</scope>
    <source>
        <strain evidence="15 16">CBS 962.96</strain>
    </source>
</reference>
<dbReference type="EMBL" id="ML179051">
    <property type="protein sequence ID" value="THV05009.1"/>
    <property type="molecule type" value="Genomic_DNA"/>
</dbReference>
<evidence type="ECO:0000256" key="1">
    <source>
        <dbReference type="ARBA" id="ARBA00010945"/>
    </source>
</evidence>
<keyword evidence="10" id="KW-0239">DNA-directed DNA polymerase</keyword>
<dbReference type="Gene3D" id="3.40.1170.60">
    <property type="match status" value="1"/>
</dbReference>
<dbReference type="Pfam" id="PF11798">
    <property type="entry name" value="IMS_HHH"/>
    <property type="match status" value="1"/>
</dbReference>
<evidence type="ECO:0000259" key="14">
    <source>
        <dbReference type="PROSITE" id="PS50173"/>
    </source>
</evidence>
<dbReference type="GO" id="GO:0005634">
    <property type="term" value="C:nucleus"/>
    <property type="evidence" value="ECO:0007669"/>
    <property type="project" value="TreeGrafter"/>
</dbReference>
<dbReference type="InterPro" id="IPR043502">
    <property type="entry name" value="DNA/RNA_pol_sf"/>
</dbReference>
<dbReference type="PANTHER" id="PTHR11076:SF33">
    <property type="entry name" value="DNA POLYMERASE KAPPA"/>
    <property type="match status" value="1"/>
</dbReference>
<dbReference type="InterPro" id="IPR024728">
    <property type="entry name" value="PolY_HhH_motif"/>
</dbReference>